<reference evidence="2" key="1">
    <citation type="submission" date="2018-01" db="EMBL/GenBank/DDBJ databases">
        <title>FDA dAtabase for Regulatory Grade micrObial Sequences (FDA-ARGOS): Supporting development and validation of Infectious Disease Dx tests.</title>
        <authorList>
            <person name="Hoffmann M."/>
            <person name="Allard M."/>
            <person name="Evans P."/>
            <person name="Brown E."/>
            <person name="Tallon L."/>
            <person name="Sadzewicz L."/>
            <person name="Sengamalay N."/>
            <person name="Ott S."/>
            <person name="Godinez A."/>
            <person name="Nagaraj S."/>
            <person name="Vyas G."/>
            <person name="Aluvathingal J."/>
            <person name="Nadendla S."/>
            <person name="Geyer C."/>
            <person name="Sichtig H."/>
        </authorList>
    </citation>
    <scope>NUCLEOTIDE SEQUENCE</scope>
    <source>
        <strain evidence="2">FDAARGOS_107</strain>
    </source>
</reference>
<keyword evidence="1" id="KW-1133">Transmembrane helix</keyword>
<protein>
    <submittedName>
        <fullName evidence="2">DUF3265 domain-containing protein</fullName>
    </submittedName>
</protein>
<proteinExistence type="predicted"/>
<name>A0ABN5GV65_VIBHA</name>
<dbReference type="Proteomes" id="UP000067422">
    <property type="component" value="Chromosome 1"/>
</dbReference>
<evidence type="ECO:0000313" key="2">
    <source>
        <dbReference type="EMBL" id="AUW38224.1"/>
    </source>
</evidence>
<feature type="transmembrane region" description="Helical" evidence="1">
    <location>
        <begin position="25"/>
        <end position="45"/>
    </location>
</feature>
<keyword evidence="1" id="KW-0472">Membrane</keyword>
<dbReference type="EMBL" id="CP014038">
    <property type="protein sequence ID" value="AUW38224.1"/>
    <property type="molecule type" value="Genomic_DNA"/>
</dbReference>
<sequence length="47" mass="5224">MNLADVKGSRVLTNCLRVIRNAWHFYHALVLVFKVLCGSLGIALLTP</sequence>
<keyword evidence="3" id="KW-1185">Reference proteome</keyword>
<gene>
    <name evidence="2" type="ORF">AL538_27805</name>
</gene>
<evidence type="ECO:0000256" key="1">
    <source>
        <dbReference type="SAM" id="Phobius"/>
    </source>
</evidence>
<organism evidence="2 3">
    <name type="scientific">Vibrio harveyi</name>
    <name type="common">Beneckea harveyi</name>
    <dbReference type="NCBI Taxonomy" id="669"/>
    <lineage>
        <taxon>Bacteria</taxon>
        <taxon>Pseudomonadati</taxon>
        <taxon>Pseudomonadota</taxon>
        <taxon>Gammaproteobacteria</taxon>
        <taxon>Vibrionales</taxon>
        <taxon>Vibrionaceae</taxon>
        <taxon>Vibrio</taxon>
    </lineage>
</organism>
<keyword evidence="1" id="KW-0812">Transmembrane</keyword>
<evidence type="ECO:0000313" key="3">
    <source>
        <dbReference type="Proteomes" id="UP000067422"/>
    </source>
</evidence>
<accession>A0ABN5GV65</accession>